<protein>
    <recommendedName>
        <fullName evidence="4">Lipoprotein</fullName>
    </recommendedName>
</protein>
<feature type="region of interest" description="Disordered" evidence="1">
    <location>
        <begin position="27"/>
        <end position="55"/>
    </location>
</feature>
<dbReference type="RefSeq" id="WP_091271389.1">
    <property type="nucleotide sequence ID" value="NZ_FAOZ01000002.1"/>
</dbReference>
<dbReference type="PROSITE" id="PS51257">
    <property type="entry name" value="PROKAR_LIPOPROTEIN"/>
    <property type="match status" value="1"/>
</dbReference>
<evidence type="ECO:0008006" key="4">
    <source>
        <dbReference type="Google" id="ProtNLM"/>
    </source>
</evidence>
<proteinExistence type="predicted"/>
<organism evidence="2 3">
    <name type="scientific">Parafrankia irregularis</name>
    <dbReference type="NCBI Taxonomy" id="795642"/>
    <lineage>
        <taxon>Bacteria</taxon>
        <taxon>Bacillati</taxon>
        <taxon>Actinomycetota</taxon>
        <taxon>Actinomycetes</taxon>
        <taxon>Frankiales</taxon>
        <taxon>Frankiaceae</taxon>
        <taxon>Parafrankia</taxon>
    </lineage>
</organism>
<reference evidence="3" key="1">
    <citation type="submission" date="2015-11" db="EMBL/GenBank/DDBJ databases">
        <authorList>
            <person name="Varghese N."/>
        </authorList>
    </citation>
    <scope>NUCLEOTIDE SEQUENCE [LARGE SCALE GENOMIC DNA]</scope>
    <source>
        <strain evidence="3">DSM 45899</strain>
    </source>
</reference>
<dbReference type="AlphaFoldDB" id="A0A0S4QG10"/>
<dbReference type="Proteomes" id="UP000198802">
    <property type="component" value="Unassembled WGS sequence"/>
</dbReference>
<keyword evidence="3" id="KW-1185">Reference proteome</keyword>
<evidence type="ECO:0000256" key="1">
    <source>
        <dbReference type="SAM" id="MobiDB-lite"/>
    </source>
</evidence>
<evidence type="ECO:0000313" key="3">
    <source>
        <dbReference type="Proteomes" id="UP000198802"/>
    </source>
</evidence>
<feature type="compositionally biased region" description="Low complexity" evidence="1">
    <location>
        <begin position="32"/>
        <end position="51"/>
    </location>
</feature>
<gene>
    <name evidence="2" type="ORF">Ga0074812_102117</name>
</gene>
<accession>A0A0S4QG10</accession>
<name>A0A0S4QG10_9ACTN</name>
<dbReference type="EMBL" id="FAOZ01000002">
    <property type="protein sequence ID" value="CUU54114.1"/>
    <property type="molecule type" value="Genomic_DNA"/>
</dbReference>
<evidence type="ECO:0000313" key="2">
    <source>
        <dbReference type="EMBL" id="CUU54114.1"/>
    </source>
</evidence>
<sequence>MDVKRIAVSLAVAFTVLTACQDPIDSAGGVGSASSGPSASAQMSPSPGAAPDSADTAAYVAQFRRDFPEVAEGRTDQQIIQDAFSSCSDMADAMDITTPSMGRRYGLGGSKADQFTLHNIALLTMVEICQTV</sequence>